<dbReference type="InterPro" id="IPR006369">
    <property type="entry name" value="Protohaem_IX_farnesylTrfase"/>
</dbReference>
<feature type="transmembrane region" description="Helical" evidence="11">
    <location>
        <begin position="101"/>
        <end position="121"/>
    </location>
</feature>
<comment type="catalytic activity">
    <reaction evidence="10 11">
        <text>heme b + (2E,6E)-farnesyl diphosphate + H2O = Fe(II)-heme o + diphosphate</text>
        <dbReference type="Rhea" id="RHEA:28070"/>
        <dbReference type="ChEBI" id="CHEBI:15377"/>
        <dbReference type="ChEBI" id="CHEBI:33019"/>
        <dbReference type="ChEBI" id="CHEBI:60344"/>
        <dbReference type="ChEBI" id="CHEBI:60530"/>
        <dbReference type="ChEBI" id="CHEBI:175763"/>
        <dbReference type="EC" id="2.5.1.141"/>
    </reaction>
</comment>
<evidence type="ECO:0000256" key="5">
    <source>
        <dbReference type="ARBA" id="ARBA00022679"/>
    </source>
</evidence>
<protein>
    <recommendedName>
        <fullName evidence="11">Protoheme IX farnesyltransferase</fullName>
        <ecNumber evidence="11">2.5.1.141</ecNumber>
    </recommendedName>
    <alternativeName>
        <fullName evidence="11">Heme B farnesyltransferase</fullName>
    </alternativeName>
    <alternativeName>
        <fullName evidence="11">Heme O synthase</fullName>
    </alternativeName>
</protein>
<feature type="transmembrane region" description="Helical" evidence="11">
    <location>
        <begin position="36"/>
        <end position="54"/>
    </location>
</feature>
<evidence type="ECO:0000256" key="10">
    <source>
        <dbReference type="ARBA" id="ARBA00047690"/>
    </source>
</evidence>
<comment type="similarity">
    <text evidence="11">Belongs to the UbiA prenyltransferase family. Protoheme IX farnesyltransferase subfamily.</text>
</comment>
<comment type="pathway">
    <text evidence="3 11">Porphyrin-containing compound metabolism; heme O biosynthesis; heme O from protoheme: step 1/1.</text>
</comment>
<feature type="transmembrane region" description="Helical" evidence="11">
    <location>
        <begin position="251"/>
        <end position="273"/>
    </location>
</feature>
<evidence type="ECO:0000313" key="12">
    <source>
        <dbReference type="EMBL" id="BES81414.1"/>
    </source>
</evidence>
<evidence type="ECO:0000256" key="8">
    <source>
        <dbReference type="ARBA" id="ARBA00023133"/>
    </source>
</evidence>
<dbReference type="EC" id="2.5.1.141" evidence="11"/>
<sequence>MSRRDSRLKTEYAEPSRKRSGLIADIAALIKLRQTTLLVVSMYASFILGGGIGYPLKMHMLVVALGYIAISSVTAINMYFDRDIDAIMPRTMERPLASGRLNPNMVLAVSISLLVASLALASIYINIYYSIAIAIGFMFDIVAYTILLKRKTPLSIVAGAVAGGAPSLGGWAAATGTIDVNALLLSLLVVVWVPAHIWFLATFYREDYRRASVPMLPVVADPNVTAMGIGFGALIMGYVIVGLWLNRVIGAVSLAYGLFASTHLFAMAVNYGLTGGDEIYARRAFKITNMHLGILYMVMVLEKAIAPGLSLGLD</sequence>
<evidence type="ECO:0000256" key="4">
    <source>
        <dbReference type="ARBA" id="ARBA00010223"/>
    </source>
</evidence>
<keyword evidence="5 11" id="KW-0808">Transferase</keyword>
<dbReference type="CDD" id="cd13957">
    <property type="entry name" value="PT_UbiA_Cox10"/>
    <property type="match status" value="1"/>
</dbReference>
<evidence type="ECO:0000256" key="1">
    <source>
        <dbReference type="ARBA" id="ARBA00004019"/>
    </source>
</evidence>
<keyword evidence="8 11" id="KW-0350">Heme biosynthesis</keyword>
<dbReference type="InterPro" id="IPR000537">
    <property type="entry name" value="UbiA_prenyltransferase"/>
</dbReference>
<feature type="transmembrane region" description="Helical" evidence="11">
    <location>
        <begin position="60"/>
        <end position="80"/>
    </location>
</feature>
<dbReference type="Proteomes" id="UP001341135">
    <property type="component" value="Chromosome"/>
</dbReference>
<comment type="subcellular location">
    <subcellularLocation>
        <location evidence="2 11">Cell membrane</location>
        <topology evidence="2 11">Multi-pass membrane protein</topology>
    </subcellularLocation>
</comment>
<evidence type="ECO:0000256" key="2">
    <source>
        <dbReference type="ARBA" id="ARBA00004651"/>
    </source>
</evidence>
<dbReference type="Gene3D" id="1.10.357.140">
    <property type="entry name" value="UbiA prenyltransferase"/>
    <property type="match status" value="1"/>
</dbReference>
<keyword evidence="11" id="KW-1003">Cell membrane</keyword>
<dbReference type="EMBL" id="AP028907">
    <property type="protein sequence ID" value="BES81414.1"/>
    <property type="molecule type" value="Genomic_DNA"/>
</dbReference>
<comment type="function">
    <text evidence="1 11">Converts heme B (protoheme IX) to heme O by substitution of the vinyl group on carbon 2 of heme B porphyrin ring with a hydroxyethyl farnesyl side group.</text>
</comment>
<keyword evidence="6 11" id="KW-0812">Transmembrane</keyword>
<evidence type="ECO:0000256" key="9">
    <source>
        <dbReference type="ARBA" id="ARBA00023136"/>
    </source>
</evidence>
<dbReference type="InterPro" id="IPR030470">
    <property type="entry name" value="UbiA_prenylTrfase_CS"/>
</dbReference>
<name>A0ABN6ZMG6_9CREN</name>
<comment type="similarity">
    <text evidence="4">In the C-terminal section; belongs to the UbiA prenyltransferase family. Protoheme IX farnesyltransferase subfamily.</text>
</comment>
<evidence type="ECO:0000256" key="3">
    <source>
        <dbReference type="ARBA" id="ARBA00004919"/>
    </source>
</evidence>
<organism evidence="12 13">
    <name type="scientific">Pyrodictium abyssi</name>
    <dbReference type="NCBI Taxonomy" id="54256"/>
    <lineage>
        <taxon>Archaea</taxon>
        <taxon>Thermoproteota</taxon>
        <taxon>Thermoprotei</taxon>
        <taxon>Desulfurococcales</taxon>
        <taxon>Pyrodictiaceae</taxon>
        <taxon>Pyrodictium</taxon>
    </lineage>
</organism>
<dbReference type="InterPro" id="IPR044878">
    <property type="entry name" value="UbiA_sf"/>
</dbReference>
<dbReference type="PROSITE" id="PS00943">
    <property type="entry name" value="UBIA"/>
    <property type="match status" value="1"/>
</dbReference>
<reference evidence="12 13" key="1">
    <citation type="submission" date="2023-09" db="EMBL/GenBank/DDBJ databases">
        <title>Pyrofollis japonicus gen. nov. sp. nov., a novel member of the family Pyrodictiaceae isolated from the Iheya North hydrothermal field.</title>
        <authorList>
            <person name="Miyazaki U."/>
            <person name="Sanari M."/>
            <person name="Tame A."/>
            <person name="Kitajima M."/>
            <person name="Okamoto A."/>
            <person name="Sawayama S."/>
            <person name="Miyazaki J."/>
            <person name="Takai K."/>
            <person name="Nakagawa S."/>
        </authorList>
    </citation>
    <scope>NUCLEOTIDE SEQUENCE [LARGE SCALE GENOMIC DNA]</scope>
    <source>
        <strain evidence="12 13">AV2</strain>
    </source>
</reference>
<feature type="transmembrane region" description="Helical" evidence="11">
    <location>
        <begin position="127"/>
        <end position="147"/>
    </location>
</feature>
<feature type="transmembrane region" description="Helical" evidence="11">
    <location>
        <begin position="154"/>
        <end position="174"/>
    </location>
</feature>
<dbReference type="Pfam" id="PF01040">
    <property type="entry name" value="UbiA"/>
    <property type="match status" value="1"/>
</dbReference>
<dbReference type="PANTHER" id="PTHR43448:SF2">
    <property type="entry name" value="PROTOHEME IX FARNESYLTRANSFERASE, MITOCHONDRIAL"/>
    <property type="match status" value="1"/>
</dbReference>
<evidence type="ECO:0000256" key="6">
    <source>
        <dbReference type="ARBA" id="ARBA00022692"/>
    </source>
</evidence>
<keyword evidence="9 11" id="KW-0472">Membrane</keyword>
<keyword evidence="13" id="KW-1185">Reference proteome</keyword>
<evidence type="ECO:0000256" key="7">
    <source>
        <dbReference type="ARBA" id="ARBA00022989"/>
    </source>
</evidence>
<evidence type="ECO:0000256" key="11">
    <source>
        <dbReference type="HAMAP-Rule" id="MF_00154"/>
    </source>
</evidence>
<gene>
    <name evidence="12" type="primary">cyoE</name>
    <name evidence="11" type="synonym">ctaB</name>
    <name evidence="12" type="ORF">PABY_09810</name>
</gene>
<feature type="transmembrane region" description="Helical" evidence="11">
    <location>
        <begin position="180"/>
        <end position="204"/>
    </location>
</feature>
<dbReference type="RefSeq" id="WP_338252483.1">
    <property type="nucleotide sequence ID" value="NZ_AP028907.1"/>
</dbReference>
<dbReference type="NCBIfam" id="TIGR01473">
    <property type="entry name" value="cyoE_ctaB"/>
    <property type="match status" value="1"/>
</dbReference>
<evidence type="ECO:0000313" key="13">
    <source>
        <dbReference type="Proteomes" id="UP001341135"/>
    </source>
</evidence>
<dbReference type="HAMAP" id="MF_00154">
    <property type="entry name" value="CyoE_CtaB"/>
    <property type="match status" value="1"/>
</dbReference>
<keyword evidence="7 11" id="KW-1133">Transmembrane helix</keyword>
<feature type="transmembrane region" description="Helical" evidence="11">
    <location>
        <begin position="224"/>
        <end position="245"/>
    </location>
</feature>
<accession>A0ABN6ZMG6</accession>
<proteinExistence type="inferred from homology"/>
<comment type="miscellaneous">
    <text evidence="11">Carbon 2 of the heme B porphyrin ring is defined according to the Fischer nomenclature.</text>
</comment>
<feature type="transmembrane region" description="Helical" evidence="11">
    <location>
        <begin position="294"/>
        <end position="313"/>
    </location>
</feature>
<dbReference type="PANTHER" id="PTHR43448">
    <property type="entry name" value="PROTOHEME IX FARNESYLTRANSFERASE, MITOCHONDRIAL"/>
    <property type="match status" value="1"/>
</dbReference>
<dbReference type="GeneID" id="89289000"/>